<dbReference type="EMBL" id="NJBO01000014">
    <property type="protein sequence ID" value="TKJ41359.1"/>
    <property type="molecule type" value="Genomic_DNA"/>
</dbReference>
<comment type="caution">
    <text evidence="6">The sequence shown here is derived from an EMBL/GenBank/DDBJ whole genome shotgun (WGS) entry which is preliminary data.</text>
</comment>
<dbReference type="InterPro" id="IPR019109">
    <property type="entry name" value="MamF_MmsF"/>
</dbReference>
<keyword evidence="3 5" id="KW-1133">Transmembrane helix</keyword>
<dbReference type="Proteomes" id="UP000317778">
    <property type="component" value="Unassembled WGS sequence"/>
</dbReference>
<gene>
    <name evidence="6" type="ORF">CEE36_08575</name>
</gene>
<evidence type="ECO:0000256" key="5">
    <source>
        <dbReference type="SAM" id="Phobius"/>
    </source>
</evidence>
<evidence type="ECO:0000256" key="4">
    <source>
        <dbReference type="ARBA" id="ARBA00023136"/>
    </source>
</evidence>
<name>A0A532V2J5_UNCT6</name>
<sequence>MSENKNVLAAIGYIPPLFFIPLFLSGDSTLVKHHGRQALVIFAAAALTVLAFRILQLILGWIKPIGTAFWVVEGFLYLVYIAISIVAAIRAANGDLWRVPILGAYSDRLNI</sequence>
<evidence type="ECO:0000313" key="7">
    <source>
        <dbReference type="Proteomes" id="UP000317778"/>
    </source>
</evidence>
<accession>A0A532V2J5</accession>
<organism evidence="6 7">
    <name type="scientific">candidate division TA06 bacterium B3_TA06</name>
    <dbReference type="NCBI Taxonomy" id="2012487"/>
    <lineage>
        <taxon>Bacteria</taxon>
        <taxon>Bacteria division TA06</taxon>
    </lineage>
</organism>
<evidence type="ECO:0000256" key="3">
    <source>
        <dbReference type="ARBA" id="ARBA00022989"/>
    </source>
</evidence>
<keyword evidence="2 5" id="KW-0812">Transmembrane</keyword>
<evidence type="ECO:0000313" key="6">
    <source>
        <dbReference type="EMBL" id="TKJ41359.1"/>
    </source>
</evidence>
<protein>
    <submittedName>
        <fullName evidence="6">Uncharacterized protein</fullName>
    </submittedName>
</protein>
<feature type="transmembrane region" description="Helical" evidence="5">
    <location>
        <begin position="6"/>
        <end position="26"/>
    </location>
</feature>
<evidence type="ECO:0000256" key="1">
    <source>
        <dbReference type="ARBA" id="ARBA00004141"/>
    </source>
</evidence>
<feature type="transmembrane region" description="Helical" evidence="5">
    <location>
        <begin position="68"/>
        <end position="89"/>
    </location>
</feature>
<reference evidence="6 7" key="1">
    <citation type="submission" date="2017-06" db="EMBL/GenBank/DDBJ databases">
        <title>Novel microbial phyla capable of carbon fixation and sulfur reduction in deep-sea sediments.</title>
        <authorList>
            <person name="Huang J."/>
            <person name="Baker B."/>
            <person name="Wang Y."/>
        </authorList>
    </citation>
    <scope>NUCLEOTIDE SEQUENCE [LARGE SCALE GENOMIC DNA]</scope>
    <source>
        <strain evidence="6">B3_TA06</strain>
    </source>
</reference>
<feature type="transmembrane region" description="Helical" evidence="5">
    <location>
        <begin position="38"/>
        <end position="62"/>
    </location>
</feature>
<comment type="subcellular location">
    <subcellularLocation>
        <location evidence="1">Membrane</location>
        <topology evidence="1">Multi-pass membrane protein</topology>
    </subcellularLocation>
</comment>
<dbReference type="AlphaFoldDB" id="A0A532V2J5"/>
<proteinExistence type="predicted"/>
<dbReference type="Pfam" id="PF09685">
    <property type="entry name" value="MamF_MmsF"/>
    <property type="match status" value="1"/>
</dbReference>
<evidence type="ECO:0000256" key="2">
    <source>
        <dbReference type="ARBA" id="ARBA00022692"/>
    </source>
</evidence>
<keyword evidence="4 5" id="KW-0472">Membrane</keyword>